<evidence type="ECO:0000256" key="3">
    <source>
        <dbReference type="ARBA" id="ARBA00009370"/>
    </source>
</evidence>
<evidence type="ECO:0000256" key="2">
    <source>
        <dbReference type="ARBA" id="ARBA00004401"/>
    </source>
</evidence>
<dbReference type="EC" id="3.4.21.89" evidence="4 7"/>
<dbReference type="CDD" id="cd06530">
    <property type="entry name" value="S26_SPase_I"/>
    <property type="match status" value="1"/>
</dbReference>
<dbReference type="InterPro" id="IPR000223">
    <property type="entry name" value="Pept_S26A_signal_pept_1"/>
</dbReference>
<evidence type="ECO:0000256" key="4">
    <source>
        <dbReference type="ARBA" id="ARBA00013208"/>
    </source>
</evidence>
<dbReference type="PANTHER" id="PTHR43390">
    <property type="entry name" value="SIGNAL PEPTIDASE I"/>
    <property type="match status" value="1"/>
</dbReference>
<dbReference type="SUPFAM" id="SSF51306">
    <property type="entry name" value="LexA/Signal peptidase"/>
    <property type="match status" value="1"/>
</dbReference>
<sequence>MDQPTESDSFSASAKRRSRSRGWRFAVGALMAAAVITLVIRATVVDFFYIGSASMESTLNPGDGLLVNRLAYKHEPIQRGDIIIFDGRGSFLPYQRPSAVDSLAWALRLAGNDSVYVKRVIGVAGDTVTCCGPDGKIRVNGLPLDEPYVFAGDNPSEQEFTAQVPHGRIWVMGDHRSVSEDSRALLGAPGGGMIPVDRVLGQVTEVIWPLDRKRPVGDGSMEPGFASGND</sequence>
<feature type="domain" description="Peptidase S26" evidence="8">
    <location>
        <begin position="28"/>
        <end position="208"/>
    </location>
</feature>
<protein>
    <recommendedName>
        <fullName evidence="4 7">Signal peptidase I</fullName>
        <ecNumber evidence="4 7">3.4.21.89</ecNumber>
    </recommendedName>
</protein>
<dbReference type="PRINTS" id="PR00727">
    <property type="entry name" value="LEADERPTASE"/>
</dbReference>
<name>A0ABS4XBQ3_9MICC</name>
<evidence type="ECO:0000313" key="10">
    <source>
        <dbReference type="Proteomes" id="UP001296993"/>
    </source>
</evidence>
<evidence type="ECO:0000256" key="1">
    <source>
        <dbReference type="ARBA" id="ARBA00000677"/>
    </source>
</evidence>
<keyword evidence="7" id="KW-1133">Transmembrane helix</keyword>
<dbReference type="Gene3D" id="2.10.109.10">
    <property type="entry name" value="Umud Fragment, subunit A"/>
    <property type="match status" value="1"/>
</dbReference>
<keyword evidence="7" id="KW-0812">Transmembrane</keyword>
<keyword evidence="7" id="KW-0472">Membrane</keyword>
<proteinExistence type="inferred from homology"/>
<dbReference type="PROSITE" id="PS00501">
    <property type="entry name" value="SPASE_I_1"/>
    <property type="match status" value="1"/>
</dbReference>
<dbReference type="PANTHER" id="PTHR43390:SF1">
    <property type="entry name" value="CHLOROPLAST PROCESSING PEPTIDASE"/>
    <property type="match status" value="1"/>
</dbReference>
<accession>A0ABS4XBQ3</accession>
<dbReference type="PROSITE" id="PS00761">
    <property type="entry name" value="SPASE_I_3"/>
    <property type="match status" value="1"/>
</dbReference>
<dbReference type="Proteomes" id="UP001296993">
    <property type="component" value="Unassembled WGS sequence"/>
</dbReference>
<keyword evidence="6 7" id="KW-0378">Hydrolase</keyword>
<organism evidence="9 10">
    <name type="scientific">Paeniglutamicibacter kerguelensis</name>
    <dbReference type="NCBI Taxonomy" id="254788"/>
    <lineage>
        <taxon>Bacteria</taxon>
        <taxon>Bacillati</taxon>
        <taxon>Actinomycetota</taxon>
        <taxon>Actinomycetes</taxon>
        <taxon>Micrococcales</taxon>
        <taxon>Micrococcaceae</taxon>
        <taxon>Paeniglutamicibacter</taxon>
    </lineage>
</organism>
<evidence type="ECO:0000256" key="6">
    <source>
        <dbReference type="ARBA" id="ARBA00022801"/>
    </source>
</evidence>
<dbReference type="EMBL" id="JAGIOF010000001">
    <property type="protein sequence ID" value="MBP2385706.1"/>
    <property type="molecule type" value="Genomic_DNA"/>
</dbReference>
<evidence type="ECO:0000313" key="9">
    <source>
        <dbReference type="EMBL" id="MBP2385706.1"/>
    </source>
</evidence>
<feature type="transmembrane region" description="Helical" evidence="7">
    <location>
        <begin position="25"/>
        <end position="50"/>
    </location>
</feature>
<dbReference type="GO" id="GO:0009003">
    <property type="term" value="F:signal peptidase activity"/>
    <property type="evidence" value="ECO:0007669"/>
    <property type="project" value="UniProtKB-EC"/>
</dbReference>
<evidence type="ECO:0000259" key="8">
    <source>
        <dbReference type="Pfam" id="PF10502"/>
    </source>
</evidence>
<dbReference type="NCBIfam" id="TIGR02227">
    <property type="entry name" value="sigpep_I_bact"/>
    <property type="match status" value="1"/>
</dbReference>
<keyword evidence="5 7" id="KW-0645">Protease</keyword>
<dbReference type="RefSeq" id="WP_377738091.1">
    <property type="nucleotide sequence ID" value="NZ_BAAAJY010000007.1"/>
</dbReference>
<comment type="catalytic activity">
    <reaction evidence="1 7">
        <text>Cleavage of hydrophobic, N-terminal signal or leader sequences from secreted and periplasmic proteins.</text>
        <dbReference type="EC" id="3.4.21.89"/>
    </reaction>
</comment>
<reference evidence="9 10" key="1">
    <citation type="submission" date="2021-03" db="EMBL/GenBank/DDBJ databases">
        <title>Sequencing the genomes of 1000 actinobacteria strains.</title>
        <authorList>
            <person name="Klenk H.-P."/>
        </authorList>
    </citation>
    <scope>NUCLEOTIDE SEQUENCE [LARGE SCALE GENOMIC DNA]</scope>
    <source>
        <strain evidence="9 10">DSM 15797</strain>
    </source>
</reference>
<dbReference type="InterPro" id="IPR019756">
    <property type="entry name" value="Pept_S26A_signal_pept_1_Ser-AS"/>
</dbReference>
<gene>
    <name evidence="9" type="ORF">JOF47_001217</name>
</gene>
<comment type="similarity">
    <text evidence="3 7">Belongs to the peptidase S26 family.</text>
</comment>
<comment type="subcellular location">
    <subcellularLocation>
        <location evidence="2">Cell membrane</location>
        <topology evidence="2">Single-pass type II membrane protein</topology>
    </subcellularLocation>
    <subcellularLocation>
        <location evidence="7">Membrane</location>
        <topology evidence="7">Single-pass type II membrane protein</topology>
    </subcellularLocation>
</comment>
<dbReference type="Pfam" id="PF10502">
    <property type="entry name" value="Peptidase_S26"/>
    <property type="match status" value="1"/>
</dbReference>
<evidence type="ECO:0000256" key="5">
    <source>
        <dbReference type="ARBA" id="ARBA00022670"/>
    </source>
</evidence>
<dbReference type="InterPro" id="IPR019533">
    <property type="entry name" value="Peptidase_S26"/>
</dbReference>
<dbReference type="InterPro" id="IPR036286">
    <property type="entry name" value="LexA/Signal_pep-like_sf"/>
</dbReference>
<dbReference type="InterPro" id="IPR019758">
    <property type="entry name" value="Pept_S26A_signal_pept_1_CS"/>
</dbReference>
<comment type="caution">
    <text evidence="9">The sequence shown here is derived from an EMBL/GenBank/DDBJ whole genome shotgun (WGS) entry which is preliminary data.</text>
</comment>
<keyword evidence="10" id="KW-1185">Reference proteome</keyword>
<evidence type="ECO:0000256" key="7">
    <source>
        <dbReference type="RuleBase" id="RU362042"/>
    </source>
</evidence>